<dbReference type="Proteomes" id="UP000189274">
    <property type="component" value="Unassembled WGS sequence"/>
</dbReference>
<dbReference type="AlphaFoldDB" id="A0A1V2LRL4"/>
<dbReference type="Proteomes" id="UP000195871">
    <property type="component" value="Unassembled WGS sequence"/>
</dbReference>
<evidence type="ECO:0000313" key="4">
    <source>
        <dbReference type="EMBL" id="OUT24738.1"/>
    </source>
</evidence>
<keyword evidence="7" id="KW-1185">Reference proteome</keyword>
<evidence type="ECO:0000313" key="3">
    <source>
        <dbReference type="EMBL" id="ONH76397.1"/>
    </source>
</evidence>
<organism evidence="3 5">
    <name type="scientific">Pichia kudriavzevii</name>
    <name type="common">Yeast</name>
    <name type="synonym">Issatchenkia orientalis</name>
    <dbReference type="NCBI Taxonomy" id="4909"/>
    <lineage>
        <taxon>Eukaryota</taxon>
        <taxon>Fungi</taxon>
        <taxon>Dikarya</taxon>
        <taxon>Ascomycota</taxon>
        <taxon>Saccharomycotina</taxon>
        <taxon>Pichiomycetes</taxon>
        <taxon>Pichiales</taxon>
        <taxon>Pichiaceae</taxon>
        <taxon>Pichia</taxon>
    </lineage>
</organism>
<dbReference type="EMBL" id="NHMM01000001">
    <property type="protein sequence ID" value="OUT24738.1"/>
    <property type="molecule type" value="Genomic_DNA"/>
</dbReference>
<reference evidence="4 6" key="3">
    <citation type="submission" date="2017-05" db="EMBL/GenBank/DDBJ databases">
        <title>The Genome Sequence of Candida krusei Ckrusei653.</title>
        <authorList>
            <person name="Cuomo C."/>
            <person name="Forche A."/>
            <person name="Young S."/>
            <person name="Abouelleil A."/>
            <person name="Cao P."/>
            <person name="Chapman S."/>
            <person name="Cusick C."/>
            <person name="Shea T."/>
            <person name="Nusbaum C."/>
            <person name="Birren B."/>
        </authorList>
    </citation>
    <scope>NUCLEOTIDE SEQUENCE [LARGE SCALE GENOMIC DNA]</scope>
    <source>
        <strain evidence="4 6">Ckrusei653</strain>
    </source>
</reference>
<reference evidence="3" key="2">
    <citation type="submission" date="2017-01" db="EMBL/GenBank/DDBJ databases">
        <authorList>
            <person name="Mah S.A."/>
            <person name="Swanson W.J."/>
            <person name="Moy G.W."/>
            <person name="Vacquier V.D."/>
        </authorList>
    </citation>
    <scope>NUCLEOTIDE SEQUENCE [LARGE SCALE GENOMIC DNA]</scope>
    <source>
        <strain evidence="3">129</strain>
    </source>
</reference>
<evidence type="ECO:0000313" key="7">
    <source>
        <dbReference type="Proteomes" id="UP000249293"/>
    </source>
</evidence>
<dbReference type="EMBL" id="MQVM01000004">
    <property type="protein sequence ID" value="ONH76397.1"/>
    <property type="molecule type" value="Genomic_DNA"/>
</dbReference>
<dbReference type="OrthoDB" id="3983407at2759"/>
<reference evidence="2 7" key="4">
    <citation type="submission" date="2018-06" db="EMBL/GenBank/DDBJ databases">
        <title>Population genomics shows no distinction between pathogenic Candida krusei and environmental Pichia kudriavzevii: One species, four names.</title>
        <authorList>
            <person name="Douglass A.P."/>
            <person name="Offei B."/>
            <person name="Braun-Galleani S."/>
            <person name="Coughlan A.Y."/>
            <person name="Martos A."/>
            <person name="Ortiz-Merino R.A."/>
            <person name="Byrne K.P."/>
            <person name="Wolfe K.H."/>
        </authorList>
    </citation>
    <scope>NUCLEOTIDE SEQUENCE [LARGE SCALE GENOMIC DNA]</scope>
    <source>
        <strain evidence="2 7">CBS573</strain>
    </source>
</reference>
<feature type="region of interest" description="Disordered" evidence="1">
    <location>
        <begin position="26"/>
        <end position="48"/>
    </location>
</feature>
<name>A0A1V2LRL4_PICKU</name>
<sequence length="176" mass="19734">MLARSVRPCSLLKSTVIRSAPVRAYSDHHDNHDAHHEEHGHGHDHGHELAESEPIINKNTGIFLGAVASIAGFYYLNKSYKASHDGAALNSIIKDVASPLNDLKENYNAYRERVAKQAALQEMMMFPSEKKTYSNLVTRIDEVPGRLWASGSNTQFNVIHNHSELAPRKTKESPFY</sequence>
<reference evidence="5" key="1">
    <citation type="journal article" date="2017" name="Genome Announc.">
        <title>Genome sequences of Cyberlindnera fabianii 65, Pichia kudriavzevii 129, and Saccharomyces cerevisiae 131 isolated from fermented masau fruits in Zimbabwe.</title>
        <authorList>
            <person name="van Rijswijck I.M.H."/>
            <person name="Derks M.F.L."/>
            <person name="Abee T."/>
            <person name="de Ridder D."/>
            <person name="Smid E.J."/>
        </authorList>
    </citation>
    <scope>NUCLEOTIDE SEQUENCE [LARGE SCALE GENOMIC DNA]</scope>
    <source>
        <strain evidence="5">129</strain>
    </source>
</reference>
<evidence type="ECO:0000313" key="6">
    <source>
        <dbReference type="Proteomes" id="UP000195871"/>
    </source>
</evidence>
<evidence type="ECO:0000313" key="2">
    <source>
        <dbReference type="EMBL" id="AWU77204.1"/>
    </source>
</evidence>
<dbReference type="EMBL" id="CP028775">
    <property type="protein sequence ID" value="AWU77204.1"/>
    <property type="molecule type" value="Genomic_DNA"/>
</dbReference>
<proteinExistence type="predicted"/>
<evidence type="ECO:0000313" key="5">
    <source>
        <dbReference type="Proteomes" id="UP000189274"/>
    </source>
</evidence>
<dbReference type="VEuPathDB" id="FungiDB:C5L36_0C11090"/>
<accession>A0A1V2LRL4</accession>
<gene>
    <name evidence="3" type="ORF">BOH78_1246</name>
    <name evidence="2" type="ORF">C5L36_0C11090</name>
    <name evidence="4" type="ORF">CAS74_001128</name>
</gene>
<dbReference type="Proteomes" id="UP000249293">
    <property type="component" value="Chromosome 3"/>
</dbReference>
<evidence type="ECO:0000256" key="1">
    <source>
        <dbReference type="SAM" id="MobiDB-lite"/>
    </source>
</evidence>
<protein>
    <submittedName>
        <fullName evidence="3">Uncharacterized protein</fullName>
    </submittedName>
</protein>